<dbReference type="EMBL" id="SZOM01000093">
    <property type="protein sequence ID" value="TKH16349.1"/>
    <property type="molecule type" value="Genomic_DNA"/>
</dbReference>
<dbReference type="AlphaFoldDB" id="A0A4U2MXT9"/>
<gene>
    <name evidence="1" type="ORF">FC694_13295</name>
</gene>
<accession>A0A4U2MXT9</accession>
<protein>
    <submittedName>
        <fullName evidence="1">Uncharacterized protein</fullName>
    </submittedName>
</protein>
<comment type="caution">
    <text evidence="1">The sequence shown here is derived from an EMBL/GenBank/DDBJ whole genome shotgun (WGS) entry which is preliminary data.</text>
</comment>
<sequence length="63" mass="7384">MRLFLFLRLHAFFIHSYPGAVLGFLFITGLSAKLYKILHTLSMVFFRNAVETETLLMYKEKTP</sequence>
<evidence type="ECO:0000313" key="1">
    <source>
        <dbReference type="EMBL" id="TKH16349.1"/>
    </source>
</evidence>
<evidence type="ECO:0000313" key="2">
    <source>
        <dbReference type="Proteomes" id="UP000306037"/>
    </source>
</evidence>
<proteinExistence type="predicted"/>
<organism evidence="1 2">
    <name type="scientific">Bacillus wiedmannii</name>
    <dbReference type="NCBI Taxonomy" id="1890302"/>
    <lineage>
        <taxon>Bacteria</taxon>
        <taxon>Bacillati</taxon>
        <taxon>Bacillota</taxon>
        <taxon>Bacilli</taxon>
        <taxon>Bacillales</taxon>
        <taxon>Bacillaceae</taxon>
        <taxon>Bacillus</taxon>
        <taxon>Bacillus cereus group</taxon>
    </lineage>
</organism>
<dbReference type="Proteomes" id="UP000306037">
    <property type="component" value="Unassembled WGS sequence"/>
</dbReference>
<reference evidence="1 2" key="1">
    <citation type="journal article" date="2019" name="Environ. Microbiol.">
        <title>An active ?-lactamase is a part of an orchestrated cell wall stress resistance network of Bacillus subtilis and related rhizosphere species.</title>
        <authorList>
            <person name="Bucher T."/>
            <person name="Keren-Paz A."/>
            <person name="Hausser J."/>
            <person name="Olender T."/>
            <person name="Cytryn E."/>
            <person name="Kolodkin-Gal I."/>
        </authorList>
    </citation>
    <scope>NUCLEOTIDE SEQUENCE [LARGE SCALE GENOMIC DNA]</scope>
    <source>
        <strain evidence="1 2">I71</strain>
    </source>
</reference>
<name>A0A4U2MXT9_9BACI</name>